<dbReference type="Proteomes" id="UP000029393">
    <property type="component" value="Unassembled WGS sequence"/>
</dbReference>
<evidence type="ECO:0008006" key="4">
    <source>
        <dbReference type="Google" id="ProtNLM"/>
    </source>
</evidence>
<dbReference type="eggNOG" id="ENOG5031H9K">
    <property type="taxonomic scope" value="Bacteria"/>
</dbReference>
<evidence type="ECO:0000313" key="2">
    <source>
        <dbReference type="EMBL" id="KFN48294.1"/>
    </source>
</evidence>
<evidence type="ECO:0000256" key="1">
    <source>
        <dbReference type="SAM" id="Phobius"/>
    </source>
</evidence>
<evidence type="ECO:0000313" key="3">
    <source>
        <dbReference type="Proteomes" id="UP000029393"/>
    </source>
</evidence>
<protein>
    <recommendedName>
        <fullName evidence="4">Yip1 domain-containing protein</fullName>
    </recommendedName>
</protein>
<comment type="caution">
    <text evidence="2">The sequence shown here is derived from an EMBL/GenBank/DDBJ whole genome shotgun (WGS) entry which is preliminary data.</text>
</comment>
<keyword evidence="1" id="KW-1133">Transmembrane helix</keyword>
<keyword evidence="1" id="KW-0812">Transmembrane</keyword>
<keyword evidence="1" id="KW-0472">Membrane</keyword>
<keyword evidence="3" id="KW-1185">Reference proteome</keyword>
<name>A0A091BBS9_9GAMM</name>
<dbReference type="OrthoDB" id="5966727at2"/>
<feature type="transmembrane region" description="Helical" evidence="1">
    <location>
        <begin position="6"/>
        <end position="30"/>
    </location>
</feature>
<proteinExistence type="predicted"/>
<feature type="transmembrane region" description="Helical" evidence="1">
    <location>
        <begin position="85"/>
        <end position="113"/>
    </location>
</feature>
<feature type="transmembrane region" description="Helical" evidence="1">
    <location>
        <begin position="134"/>
        <end position="167"/>
    </location>
</feature>
<feature type="transmembrane region" description="Helical" evidence="1">
    <location>
        <begin position="50"/>
        <end position="73"/>
    </location>
</feature>
<dbReference type="PATRIC" id="fig|1384056.3.peg.117"/>
<sequence length="168" mass="17028">MEQMAALGGIILVIFAVMLVLGLLVGGLILKFSVRLLQGFSPSYGKSILVVFLSGVVGFIIQMALTMVMGVGAGMTDPASMGNEAAAAGMMMASLGIMGVSLLAALFITAFFINLLIKSPTGQAIGYGRSCLVSLLYLVAMVVLGFVASIVIGIIIGMMGVGAAAMAG</sequence>
<accession>A0A091BBS9</accession>
<dbReference type="EMBL" id="AVCK01000002">
    <property type="protein sequence ID" value="KFN48294.1"/>
    <property type="molecule type" value="Genomic_DNA"/>
</dbReference>
<reference evidence="2 3" key="1">
    <citation type="submission" date="2013-09" db="EMBL/GenBank/DDBJ databases">
        <title>Genome sequencing of Arenimonas metalli.</title>
        <authorList>
            <person name="Chen F."/>
            <person name="Wang G."/>
        </authorList>
    </citation>
    <scope>NUCLEOTIDE SEQUENCE [LARGE SCALE GENOMIC DNA]</scope>
    <source>
        <strain evidence="2 3">CF5-1</strain>
    </source>
</reference>
<organism evidence="2 3">
    <name type="scientific">Arenimonas metalli CF5-1</name>
    <dbReference type="NCBI Taxonomy" id="1384056"/>
    <lineage>
        <taxon>Bacteria</taxon>
        <taxon>Pseudomonadati</taxon>
        <taxon>Pseudomonadota</taxon>
        <taxon>Gammaproteobacteria</taxon>
        <taxon>Lysobacterales</taxon>
        <taxon>Lysobacteraceae</taxon>
        <taxon>Arenimonas</taxon>
    </lineage>
</organism>
<dbReference type="RefSeq" id="WP_034209999.1">
    <property type="nucleotide sequence ID" value="NZ_AVCK01000002.1"/>
</dbReference>
<dbReference type="AlphaFoldDB" id="A0A091BBS9"/>
<gene>
    <name evidence="2" type="ORF">N787_06205</name>
</gene>